<dbReference type="EC" id="3.5.2.3" evidence="6"/>
<feature type="binding site" evidence="6">
    <location>
        <position position="166"/>
    </location>
    <ligand>
        <name>Zn(2+)</name>
        <dbReference type="ChEBI" id="CHEBI:29105"/>
        <label>1</label>
    </ligand>
</feature>
<comment type="pathway">
    <text evidence="6">Pyrimidine metabolism; UMP biosynthesis via de novo pathway; (S)-dihydroorotate from bicarbonate: step 3/3.</text>
</comment>
<dbReference type="InterPro" id="IPR024403">
    <property type="entry name" value="DHOase_cat"/>
</dbReference>
<dbReference type="PROSITE" id="PS00483">
    <property type="entry name" value="DIHYDROOROTASE_2"/>
    <property type="match status" value="1"/>
</dbReference>
<name>A0ABY5PD51_9ACTN</name>
<dbReference type="SUPFAM" id="SSF51556">
    <property type="entry name" value="Metallo-dependent hydrolases"/>
    <property type="match status" value="1"/>
</dbReference>
<evidence type="ECO:0000259" key="7">
    <source>
        <dbReference type="Pfam" id="PF12890"/>
    </source>
</evidence>
<comment type="cofactor">
    <cofactor evidence="6">
        <name>Zn(2+)</name>
        <dbReference type="ChEBI" id="CHEBI:29105"/>
    </cofactor>
    <text evidence="6">Binds 2 Zn(2+) ions per subunit.</text>
</comment>
<organism evidence="8 9">
    <name type="scientific">Svornostia abyssi</name>
    <dbReference type="NCBI Taxonomy" id="2898438"/>
    <lineage>
        <taxon>Bacteria</taxon>
        <taxon>Bacillati</taxon>
        <taxon>Actinomycetota</taxon>
        <taxon>Thermoleophilia</taxon>
        <taxon>Solirubrobacterales</taxon>
        <taxon>Baekduiaceae</taxon>
        <taxon>Svornostia</taxon>
    </lineage>
</organism>
<dbReference type="InterPro" id="IPR050138">
    <property type="entry name" value="DHOase/Allantoinase_Hydrolase"/>
</dbReference>
<feature type="binding site" evidence="6">
    <location>
        <position position="76"/>
    </location>
    <ligand>
        <name>Zn(2+)</name>
        <dbReference type="ChEBI" id="CHEBI:29105"/>
        <label>1</label>
    </ligand>
</feature>
<feature type="active site" evidence="6">
    <location>
        <position position="319"/>
    </location>
</feature>
<comment type="catalytic activity">
    <reaction evidence="6">
        <text>(S)-dihydroorotate + H2O = N-carbamoyl-L-aspartate + H(+)</text>
        <dbReference type="Rhea" id="RHEA:24296"/>
        <dbReference type="ChEBI" id="CHEBI:15377"/>
        <dbReference type="ChEBI" id="CHEBI:15378"/>
        <dbReference type="ChEBI" id="CHEBI:30864"/>
        <dbReference type="ChEBI" id="CHEBI:32814"/>
        <dbReference type="EC" id="3.5.2.3"/>
    </reaction>
</comment>
<feature type="binding site" evidence="6">
    <location>
        <position position="108"/>
    </location>
    <ligand>
        <name>substrate</name>
    </ligand>
</feature>
<dbReference type="Gene3D" id="2.30.40.10">
    <property type="entry name" value="Urease, subunit C, domain 1"/>
    <property type="match status" value="1"/>
</dbReference>
<keyword evidence="5 6" id="KW-0665">Pyrimidine biosynthesis</keyword>
<feature type="binding site" evidence="6">
    <location>
        <position position="74"/>
    </location>
    <ligand>
        <name>Zn(2+)</name>
        <dbReference type="ChEBI" id="CHEBI:29105"/>
        <label>1</label>
    </ligand>
</feature>
<feature type="binding site" evidence="6">
    <location>
        <position position="319"/>
    </location>
    <ligand>
        <name>Zn(2+)</name>
        <dbReference type="ChEBI" id="CHEBI:29105"/>
        <label>1</label>
    </ligand>
</feature>
<feature type="binding site" evidence="6">
    <location>
        <position position="323"/>
    </location>
    <ligand>
        <name>substrate</name>
    </ligand>
</feature>
<gene>
    <name evidence="6" type="primary">pyrC</name>
    <name evidence="8" type="ORF">LRS13_17655</name>
</gene>
<evidence type="ECO:0000256" key="2">
    <source>
        <dbReference type="ARBA" id="ARBA00010286"/>
    </source>
</evidence>
<protein>
    <recommendedName>
        <fullName evidence="6">Dihydroorotase</fullName>
        <shortName evidence="6">DHOase</shortName>
        <ecNumber evidence="6">3.5.2.3</ecNumber>
    </recommendedName>
</protein>
<feature type="binding site" evidence="6">
    <location>
        <position position="193"/>
    </location>
    <ligand>
        <name>Zn(2+)</name>
        <dbReference type="ChEBI" id="CHEBI:29105"/>
        <label>2</label>
    </ligand>
</feature>
<keyword evidence="4 6" id="KW-0378">Hydrolase</keyword>
<feature type="domain" description="Dihydroorotase catalytic" evidence="7">
    <location>
        <begin position="63"/>
        <end position="250"/>
    </location>
</feature>
<feature type="binding site" evidence="6">
    <location>
        <position position="292"/>
    </location>
    <ligand>
        <name>substrate</name>
    </ligand>
</feature>
<dbReference type="Gene3D" id="3.20.20.140">
    <property type="entry name" value="Metal-dependent hydrolases"/>
    <property type="match status" value="1"/>
</dbReference>
<evidence type="ECO:0000256" key="3">
    <source>
        <dbReference type="ARBA" id="ARBA00022723"/>
    </source>
</evidence>
<dbReference type="NCBIfam" id="TIGR00857">
    <property type="entry name" value="pyrC_multi"/>
    <property type="match status" value="1"/>
</dbReference>
<keyword evidence="3 6" id="KW-0479">Metal-binding</keyword>
<dbReference type="Proteomes" id="UP001058860">
    <property type="component" value="Chromosome"/>
</dbReference>
<comment type="function">
    <text evidence="1 6">Catalyzes the reversible cyclization of carbamoyl aspartate to dihydroorotate.</text>
</comment>
<dbReference type="InterPro" id="IPR011059">
    <property type="entry name" value="Metal-dep_hydrolase_composite"/>
</dbReference>
<evidence type="ECO:0000256" key="6">
    <source>
        <dbReference type="HAMAP-Rule" id="MF_00220"/>
    </source>
</evidence>
<dbReference type="EMBL" id="CP088295">
    <property type="protein sequence ID" value="UUY02511.1"/>
    <property type="molecule type" value="Genomic_DNA"/>
</dbReference>
<dbReference type="PROSITE" id="PS00482">
    <property type="entry name" value="DIHYDROOROTASE_1"/>
    <property type="match status" value="1"/>
</dbReference>
<sequence>MTALVCAPAPAATLLIRNARVLDPRAGIDTALDVLVRDGEIAQLAEHGTLDAPQGAEVVEAEGKVLVPGFVDPHVHLRTPGQEYKEDLETGTRSAAAGGFVAVVGMANTSPTIDSAPVLGALIDAAAREARVPVGFVATVTRGMKGEELTDMAELRELGAIAFSDDGKPITNAGMMRKALQYQRLCGGVIALHEEDPALSGPGSMHEGSVSALLGIAGIPSVSETTMISRDCALAGYENGRIHIQHLSARGSIETIAAAKAAGVQVTCEASPHHLCLTHEDVRSMSTSMKMNPPLREEDDRQALIEGLKDGTVDCIATDHAPHARDEKEVPFEQAPMGTTGLETAFASVYTELVKPGVLPLELVIDKLSAGADTMDLPLTAIEVGRRADLTLLDLEATWTVGEHGYESRSANCCFAGRELYGTVLLTVAAGSVAFRERSLRLAAA</sequence>
<proteinExistence type="inferred from homology"/>
<dbReference type="InterPro" id="IPR032466">
    <property type="entry name" value="Metal_Hydrolase"/>
</dbReference>
<dbReference type="InterPro" id="IPR002195">
    <property type="entry name" value="Dihydroorotase_CS"/>
</dbReference>
<dbReference type="CDD" id="cd01317">
    <property type="entry name" value="DHOase_IIa"/>
    <property type="match status" value="1"/>
</dbReference>
<evidence type="ECO:0000256" key="1">
    <source>
        <dbReference type="ARBA" id="ARBA00002368"/>
    </source>
</evidence>
<dbReference type="InterPro" id="IPR004722">
    <property type="entry name" value="DHOase"/>
</dbReference>
<feature type="binding site" evidence="6">
    <location>
        <position position="166"/>
    </location>
    <ligand>
        <name>Zn(2+)</name>
        <dbReference type="ChEBI" id="CHEBI:29105"/>
        <label>2</label>
    </ligand>
</feature>
<dbReference type="RefSeq" id="WP_353863039.1">
    <property type="nucleotide sequence ID" value="NZ_CP088295.1"/>
</dbReference>
<keyword evidence="6" id="KW-0862">Zinc</keyword>
<evidence type="ECO:0000256" key="4">
    <source>
        <dbReference type="ARBA" id="ARBA00022801"/>
    </source>
</evidence>
<evidence type="ECO:0000256" key="5">
    <source>
        <dbReference type="ARBA" id="ARBA00022975"/>
    </source>
</evidence>
<comment type="similarity">
    <text evidence="2 6">Belongs to the metallo-dependent hydrolases superfamily. DHOase family. Class I DHOase subfamily.</text>
</comment>
<dbReference type="PANTHER" id="PTHR43668:SF2">
    <property type="entry name" value="ALLANTOINASE"/>
    <property type="match status" value="1"/>
</dbReference>
<evidence type="ECO:0000313" key="8">
    <source>
        <dbReference type="EMBL" id="UUY02511.1"/>
    </source>
</evidence>
<reference evidence="9" key="1">
    <citation type="submission" date="2021-11" db="EMBL/GenBank/DDBJ databases">
        <title>Cultivation dependent microbiological survey of springs from the worlds oldest radium mine currently devoted to the extraction of radon-saturated water.</title>
        <authorList>
            <person name="Kapinusova G."/>
            <person name="Smrhova T."/>
            <person name="Strejcek M."/>
            <person name="Suman J."/>
            <person name="Jani K."/>
            <person name="Pajer P."/>
            <person name="Uhlik O."/>
        </authorList>
    </citation>
    <scope>NUCLEOTIDE SEQUENCE [LARGE SCALE GENOMIC DNA]</scope>
    <source>
        <strain evidence="9">J379</strain>
    </source>
</reference>
<dbReference type="Pfam" id="PF12890">
    <property type="entry name" value="DHOase"/>
    <property type="match status" value="1"/>
</dbReference>
<accession>A0ABY5PD51</accession>
<dbReference type="SUPFAM" id="SSF51338">
    <property type="entry name" value="Composite domain of metallo-dependent hydrolases"/>
    <property type="match status" value="1"/>
</dbReference>
<keyword evidence="9" id="KW-1185">Reference proteome</keyword>
<comment type="caution">
    <text evidence="6">Lacks conserved residue(s) required for the propagation of feature annotation.</text>
</comment>
<evidence type="ECO:0000313" key="9">
    <source>
        <dbReference type="Proteomes" id="UP001058860"/>
    </source>
</evidence>
<feature type="binding site" evidence="6">
    <location>
        <position position="246"/>
    </location>
    <ligand>
        <name>Zn(2+)</name>
        <dbReference type="ChEBI" id="CHEBI:29105"/>
        <label>2</label>
    </ligand>
</feature>
<feature type="binding site" evidence="6">
    <location>
        <begin position="76"/>
        <end position="78"/>
    </location>
    <ligand>
        <name>substrate</name>
    </ligand>
</feature>
<dbReference type="PANTHER" id="PTHR43668">
    <property type="entry name" value="ALLANTOINASE"/>
    <property type="match status" value="1"/>
</dbReference>
<dbReference type="HAMAP" id="MF_00220_B">
    <property type="entry name" value="PyrC_classI_B"/>
    <property type="match status" value="1"/>
</dbReference>